<evidence type="ECO:0000259" key="10">
    <source>
        <dbReference type="PROSITE" id="PS50943"/>
    </source>
</evidence>
<comment type="cofactor">
    <cofactor evidence="1">
        <name>Mg(2+)</name>
        <dbReference type="ChEBI" id="CHEBI:18420"/>
    </cofactor>
</comment>
<dbReference type="EMBL" id="BAAAJX010000002">
    <property type="protein sequence ID" value="GAA1492084.1"/>
    <property type="molecule type" value="Genomic_DNA"/>
</dbReference>
<keyword evidence="8" id="KW-0460">Magnesium</keyword>
<dbReference type="Gene3D" id="1.10.260.40">
    <property type="entry name" value="lambda repressor-like DNA-binding domains"/>
    <property type="match status" value="1"/>
</dbReference>
<name>A0ABP4K0H5_9MICO</name>
<dbReference type="PANTHER" id="PTHR33571">
    <property type="entry name" value="SSL8005 PROTEIN"/>
    <property type="match status" value="1"/>
</dbReference>
<dbReference type="PANTHER" id="PTHR33571:SF12">
    <property type="entry name" value="BSL3053 PROTEIN"/>
    <property type="match status" value="1"/>
</dbReference>
<dbReference type="Gene3D" id="3.30.460.10">
    <property type="entry name" value="Beta Polymerase, domain 2"/>
    <property type="match status" value="1"/>
</dbReference>
<evidence type="ECO:0000313" key="11">
    <source>
        <dbReference type="EMBL" id="GAA1492084.1"/>
    </source>
</evidence>
<evidence type="ECO:0000256" key="1">
    <source>
        <dbReference type="ARBA" id="ARBA00001946"/>
    </source>
</evidence>
<evidence type="ECO:0000256" key="4">
    <source>
        <dbReference type="ARBA" id="ARBA00022695"/>
    </source>
</evidence>
<dbReference type="InterPro" id="IPR052038">
    <property type="entry name" value="Type-VII_TA_antitoxin"/>
</dbReference>
<dbReference type="Pfam" id="PF01381">
    <property type="entry name" value="HTH_3"/>
    <property type="match status" value="1"/>
</dbReference>
<keyword evidence="7" id="KW-0067">ATP-binding</keyword>
<evidence type="ECO:0000256" key="5">
    <source>
        <dbReference type="ARBA" id="ARBA00022723"/>
    </source>
</evidence>
<dbReference type="PROSITE" id="PS50943">
    <property type="entry name" value="HTH_CROC1"/>
    <property type="match status" value="1"/>
</dbReference>
<evidence type="ECO:0000256" key="8">
    <source>
        <dbReference type="ARBA" id="ARBA00022842"/>
    </source>
</evidence>
<dbReference type="InterPro" id="IPR043519">
    <property type="entry name" value="NT_sf"/>
</dbReference>
<dbReference type="SUPFAM" id="SSF81301">
    <property type="entry name" value="Nucleotidyltransferase"/>
    <property type="match status" value="1"/>
</dbReference>
<evidence type="ECO:0000256" key="3">
    <source>
        <dbReference type="ARBA" id="ARBA00022679"/>
    </source>
</evidence>
<dbReference type="InterPro" id="IPR010982">
    <property type="entry name" value="Lambda_DNA-bd_dom_sf"/>
</dbReference>
<evidence type="ECO:0000256" key="9">
    <source>
        <dbReference type="ARBA" id="ARBA00038276"/>
    </source>
</evidence>
<feature type="domain" description="HTH cro/C1-type" evidence="10">
    <location>
        <begin position="10"/>
        <end position="65"/>
    </location>
</feature>
<organism evidence="11 12">
    <name type="scientific">Curtobacterium herbarum</name>
    <dbReference type="NCBI Taxonomy" id="150122"/>
    <lineage>
        <taxon>Bacteria</taxon>
        <taxon>Bacillati</taxon>
        <taxon>Actinomycetota</taxon>
        <taxon>Actinomycetes</taxon>
        <taxon>Micrococcales</taxon>
        <taxon>Microbacteriaceae</taxon>
        <taxon>Curtobacterium</taxon>
    </lineage>
</organism>
<keyword evidence="4" id="KW-0548">Nucleotidyltransferase</keyword>
<evidence type="ECO:0000256" key="7">
    <source>
        <dbReference type="ARBA" id="ARBA00022840"/>
    </source>
</evidence>
<dbReference type="Proteomes" id="UP001501742">
    <property type="component" value="Unassembled WGS sequence"/>
</dbReference>
<dbReference type="InterPro" id="IPR002934">
    <property type="entry name" value="Polymerase_NTP_transf_dom"/>
</dbReference>
<keyword evidence="2" id="KW-1277">Toxin-antitoxin system</keyword>
<proteinExistence type="inferred from homology"/>
<dbReference type="Pfam" id="PF01909">
    <property type="entry name" value="NTP_transf_2"/>
    <property type="match status" value="1"/>
</dbReference>
<keyword evidence="5" id="KW-0479">Metal-binding</keyword>
<evidence type="ECO:0000313" key="12">
    <source>
        <dbReference type="Proteomes" id="UP001501742"/>
    </source>
</evidence>
<evidence type="ECO:0000256" key="2">
    <source>
        <dbReference type="ARBA" id="ARBA00022649"/>
    </source>
</evidence>
<reference evidence="12" key="1">
    <citation type="journal article" date="2019" name="Int. J. Syst. Evol. Microbiol.">
        <title>The Global Catalogue of Microorganisms (GCM) 10K type strain sequencing project: providing services to taxonomists for standard genome sequencing and annotation.</title>
        <authorList>
            <consortium name="The Broad Institute Genomics Platform"/>
            <consortium name="The Broad Institute Genome Sequencing Center for Infectious Disease"/>
            <person name="Wu L."/>
            <person name="Ma J."/>
        </authorList>
    </citation>
    <scope>NUCLEOTIDE SEQUENCE [LARGE SCALE GENOMIC DNA]</scope>
    <source>
        <strain evidence="12">JCM 12140</strain>
    </source>
</reference>
<dbReference type="RefSeq" id="WP_204609023.1">
    <property type="nucleotide sequence ID" value="NZ_BAAAJX010000002.1"/>
</dbReference>
<gene>
    <name evidence="11" type="ORF">GCM10009627_04300</name>
</gene>
<accession>A0ABP4K0H5</accession>
<dbReference type="InterPro" id="IPR001387">
    <property type="entry name" value="Cro/C1-type_HTH"/>
</dbReference>
<keyword evidence="6" id="KW-0547">Nucleotide-binding</keyword>
<comment type="caution">
    <text evidence="11">The sequence shown here is derived from an EMBL/GenBank/DDBJ whole genome shotgun (WGS) entry which is preliminary data.</text>
</comment>
<keyword evidence="3" id="KW-0808">Transferase</keyword>
<sequence length="154" mass="16632">MQHEHIARLIRLAREDVGMSQEALAAVVGAAASSIAAHEAGSETPDPETLQLITAATEMRPSIPLVVHADRIRAEATRHRLHDVRVFGSVVRGTDTARSDVDLVVGTEPGADLFDLGGFVVAVERLTGFPVDVMTEEQLDDEYFAHVRDDAVPL</sequence>
<dbReference type="SMART" id="SM00530">
    <property type="entry name" value="HTH_XRE"/>
    <property type="match status" value="1"/>
</dbReference>
<dbReference type="CDD" id="cd05403">
    <property type="entry name" value="NT_KNTase_like"/>
    <property type="match status" value="1"/>
</dbReference>
<evidence type="ECO:0000256" key="6">
    <source>
        <dbReference type="ARBA" id="ARBA00022741"/>
    </source>
</evidence>
<keyword evidence="12" id="KW-1185">Reference proteome</keyword>
<comment type="similarity">
    <text evidence="9">Belongs to the MntA antitoxin family.</text>
</comment>
<protein>
    <recommendedName>
        <fullName evidence="10">HTH cro/C1-type domain-containing protein</fullName>
    </recommendedName>
</protein>
<dbReference type="SUPFAM" id="SSF47413">
    <property type="entry name" value="lambda repressor-like DNA-binding domains"/>
    <property type="match status" value="1"/>
</dbReference>